<dbReference type="NCBIfam" id="TIGR01529">
    <property type="entry name" value="argR_whole"/>
    <property type="match status" value="1"/>
</dbReference>
<evidence type="ECO:0000256" key="6">
    <source>
        <dbReference type="ARBA" id="ARBA00023125"/>
    </source>
</evidence>
<keyword evidence="8" id="KW-0028">Amino-acid biosynthesis</keyword>
<comment type="pathway">
    <text evidence="8">Amino-acid biosynthesis; L-arginine biosynthesis [regulation].</text>
</comment>
<dbReference type="InterPro" id="IPR020899">
    <property type="entry name" value="Arg_repress_C"/>
</dbReference>
<dbReference type="EMBL" id="JAVDXX010000001">
    <property type="protein sequence ID" value="MDR7293248.1"/>
    <property type="molecule type" value="Genomic_DNA"/>
</dbReference>
<sequence>MSESAHSSAGSVHSSSGSAHSSAAGLKTPTQLTTKTARQARIREILSTASVGSQAELVNILADEGFHVSQGTLSRDLLDVGAVRVRGANGTGYVYRLLADGEDPAALSRPHASAAGEPEAWGGKLAQLCTQLLVAADSSANMAVLHTPPGAANFLAQAIDRAAIPLILGTVAGDDTVLVITRDPHGGDDVARRFLEIAGAI</sequence>
<reference evidence="13" key="1">
    <citation type="submission" date="2023-07" db="EMBL/GenBank/DDBJ databases">
        <title>Sequencing the genomes of 1000 actinobacteria strains.</title>
        <authorList>
            <person name="Klenk H.-P."/>
        </authorList>
    </citation>
    <scope>NUCLEOTIDE SEQUENCE</scope>
    <source>
        <strain evidence="13">DSM 13068</strain>
    </source>
</reference>
<dbReference type="HAMAP" id="MF_00173">
    <property type="entry name" value="Arg_repressor"/>
    <property type="match status" value="1"/>
</dbReference>
<comment type="function">
    <text evidence="8">Regulates arginine biosynthesis genes.</text>
</comment>
<evidence type="ECO:0000256" key="7">
    <source>
        <dbReference type="ARBA" id="ARBA00023163"/>
    </source>
</evidence>
<evidence type="ECO:0000256" key="4">
    <source>
        <dbReference type="ARBA" id="ARBA00022491"/>
    </source>
</evidence>
<evidence type="ECO:0000256" key="1">
    <source>
        <dbReference type="ARBA" id="ARBA00004496"/>
    </source>
</evidence>
<organism evidence="13 14">
    <name type="scientific">Pseudoglutamicibacter albus</name>
    <dbReference type="NCBI Taxonomy" id="98671"/>
    <lineage>
        <taxon>Bacteria</taxon>
        <taxon>Bacillati</taxon>
        <taxon>Actinomycetota</taxon>
        <taxon>Actinomycetes</taxon>
        <taxon>Micrococcales</taxon>
        <taxon>Micrococcaceae</taxon>
        <taxon>Pseudoglutamicibacter</taxon>
    </lineage>
</organism>
<keyword evidence="3 8" id="KW-0963">Cytoplasm</keyword>
<name>A0ABU1YY17_9MICC</name>
<evidence type="ECO:0000256" key="2">
    <source>
        <dbReference type="ARBA" id="ARBA00008316"/>
    </source>
</evidence>
<keyword evidence="6 8" id="KW-0238">DNA-binding</keyword>
<evidence type="ECO:0000256" key="10">
    <source>
        <dbReference type="SAM" id="MobiDB-lite"/>
    </source>
</evidence>
<evidence type="ECO:0000256" key="3">
    <source>
        <dbReference type="ARBA" id="ARBA00022490"/>
    </source>
</evidence>
<dbReference type="Pfam" id="PF01316">
    <property type="entry name" value="Arg_repressor"/>
    <property type="match status" value="1"/>
</dbReference>
<dbReference type="RefSeq" id="WP_310246027.1">
    <property type="nucleotide sequence ID" value="NZ_JAVDXX010000001.1"/>
</dbReference>
<evidence type="ECO:0000313" key="14">
    <source>
        <dbReference type="Proteomes" id="UP001180715"/>
    </source>
</evidence>
<gene>
    <name evidence="8" type="primary">argR</name>
    <name evidence="13" type="ORF">J2S67_000516</name>
</gene>
<evidence type="ECO:0000256" key="9">
    <source>
        <dbReference type="NCBIfam" id="TIGR01529"/>
    </source>
</evidence>
<feature type="region of interest" description="Disordered" evidence="10">
    <location>
        <begin position="1"/>
        <end position="34"/>
    </location>
</feature>
<dbReference type="PANTHER" id="PTHR34471">
    <property type="entry name" value="ARGININE REPRESSOR"/>
    <property type="match status" value="1"/>
</dbReference>
<comment type="subcellular location">
    <subcellularLocation>
        <location evidence="1 8">Cytoplasm</location>
    </subcellularLocation>
</comment>
<dbReference type="InterPro" id="IPR036388">
    <property type="entry name" value="WH-like_DNA-bd_sf"/>
</dbReference>
<keyword evidence="5 8" id="KW-0805">Transcription regulation</keyword>
<dbReference type="InterPro" id="IPR036390">
    <property type="entry name" value="WH_DNA-bd_sf"/>
</dbReference>
<feature type="domain" description="Arginine repressor C-terminal" evidence="12">
    <location>
        <begin position="131"/>
        <end position="195"/>
    </location>
</feature>
<comment type="similarity">
    <text evidence="2 8">Belongs to the ArgR family.</text>
</comment>
<dbReference type="SUPFAM" id="SSF55252">
    <property type="entry name" value="C-terminal domain of arginine repressor"/>
    <property type="match status" value="1"/>
</dbReference>
<dbReference type="Gene3D" id="3.30.1360.40">
    <property type="match status" value="1"/>
</dbReference>
<comment type="caution">
    <text evidence="13">The sequence shown here is derived from an EMBL/GenBank/DDBJ whole genome shotgun (WGS) entry which is preliminary data.</text>
</comment>
<keyword evidence="7 8" id="KW-0804">Transcription</keyword>
<dbReference type="SUPFAM" id="SSF46785">
    <property type="entry name" value="Winged helix' DNA-binding domain"/>
    <property type="match status" value="1"/>
</dbReference>
<dbReference type="Proteomes" id="UP001180715">
    <property type="component" value="Unassembled WGS sequence"/>
</dbReference>
<evidence type="ECO:0000256" key="8">
    <source>
        <dbReference type="HAMAP-Rule" id="MF_00173"/>
    </source>
</evidence>
<dbReference type="PANTHER" id="PTHR34471:SF1">
    <property type="entry name" value="ARGININE REPRESSOR"/>
    <property type="match status" value="1"/>
</dbReference>
<dbReference type="Gene3D" id="1.10.10.10">
    <property type="entry name" value="Winged helix-like DNA-binding domain superfamily/Winged helix DNA-binding domain"/>
    <property type="match status" value="1"/>
</dbReference>
<keyword evidence="14" id="KW-1185">Reference proteome</keyword>
<feature type="domain" description="Arginine repressor DNA-binding" evidence="11">
    <location>
        <begin position="34"/>
        <end position="102"/>
    </location>
</feature>
<accession>A0ABU1YY17</accession>
<keyword evidence="8" id="KW-0055">Arginine biosynthesis</keyword>
<evidence type="ECO:0000256" key="5">
    <source>
        <dbReference type="ARBA" id="ARBA00023015"/>
    </source>
</evidence>
<evidence type="ECO:0000259" key="12">
    <source>
        <dbReference type="Pfam" id="PF02863"/>
    </source>
</evidence>
<feature type="compositionally biased region" description="Low complexity" evidence="10">
    <location>
        <begin position="1"/>
        <end position="25"/>
    </location>
</feature>
<proteinExistence type="inferred from homology"/>
<dbReference type="Pfam" id="PF02863">
    <property type="entry name" value="Arg_repressor_C"/>
    <property type="match status" value="1"/>
</dbReference>
<keyword evidence="4 8" id="KW-0678">Repressor</keyword>
<dbReference type="InterPro" id="IPR001669">
    <property type="entry name" value="Arg_repress"/>
</dbReference>
<dbReference type="InterPro" id="IPR020900">
    <property type="entry name" value="Arg_repress_DNA-bd"/>
</dbReference>
<dbReference type="InterPro" id="IPR036251">
    <property type="entry name" value="Arg_repress_C_sf"/>
</dbReference>
<evidence type="ECO:0000313" key="13">
    <source>
        <dbReference type="EMBL" id="MDR7293248.1"/>
    </source>
</evidence>
<protein>
    <recommendedName>
        <fullName evidence="8 9">Arginine repressor</fullName>
    </recommendedName>
</protein>
<dbReference type="PRINTS" id="PR01467">
    <property type="entry name" value="ARGREPRESSOR"/>
</dbReference>
<evidence type="ECO:0000259" key="11">
    <source>
        <dbReference type="Pfam" id="PF01316"/>
    </source>
</evidence>